<keyword evidence="7" id="KW-0407">Ion channel</keyword>
<dbReference type="InterPro" id="IPR011014">
    <property type="entry name" value="MscS_channel_TM-2"/>
</dbReference>
<dbReference type="KEGG" id="ghl:GM160_08375"/>
<dbReference type="SUPFAM" id="SSF82861">
    <property type="entry name" value="Mechanosensitive channel protein MscS (YggB), transmembrane region"/>
    <property type="match status" value="1"/>
</dbReference>
<evidence type="ECO:0000256" key="4">
    <source>
        <dbReference type="ARBA" id="ARBA00022692"/>
    </source>
</evidence>
<feature type="transmembrane region" description="Helical" evidence="7">
    <location>
        <begin position="12"/>
        <end position="32"/>
    </location>
</feature>
<protein>
    <recommendedName>
        <fullName evidence="7">Small-conductance mechanosensitive channel</fullName>
    </recommendedName>
</protein>
<accession>A0A6I6D1Z0</accession>
<feature type="transmembrane region" description="Helical" evidence="7">
    <location>
        <begin position="80"/>
        <end position="98"/>
    </location>
</feature>
<dbReference type="Gene3D" id="1.10.287.1260">
    <property type="match status" value="1"/>
</dbReference>
<dbReference type="Pfam" id="PF21082">
    <property type="entry name" value="MS_channel_3rd"/>
    <property type="match status" value="1"/>
</dbReference>
<dbReference type="Gene3D" id="3.30.70.100">
    <property type="match status" value="1"/>
</dbReference>
<comment type="subcellular location">
    <subcellularLocation>
        <location evidence="7">Cell inner membrane</location>
        <topology evidence="7">Multi-pass membrane protein</topology>
    </subcellularLocation>
    <subcellularLocation>
        <location evidence="1">Cell membrane</location>
        <topology evidence="1">Multi-pass membrane protein</topology>
    </subcellularLocation>
</comment>
<comment type="subunit">
    <text evidence="7">Homoheptamer.</text>
</comment>
<evidence type="ECO:0000313" key="11">
    <source>
        <dbReference type="Proteomes" id="UP000427716"/>
    </source>
</evidence>
<keyword evidence="11" id="KW-1185">Reference proteome</keyword>
<evidence type="ECO:0000256" key="2">
    <source>
        <dbReference type="ARBA" id="ARBA00008017"/>
    </source>
</evidence>
<dbReference type="InterPro" id="IPR023408">
    <property type="entry name" value="MscS_beta-dom_sf"/>
</dbReference>
<dbReference type="InterPro" id="IPR049278">
    <property type="entry name" value="MS_channel_C"/>
</dbReference>
<dbReference type="SUPFAM" id="SSF82689">
    <property type="entry name" value="Mechanosensitive channel protein MscS (YggB), C-terminal domain"/>
    <property type="match status" value="1"/>
</dbReference>
<comment type="caution">
    <text evidence="7">Lacks conserved residue(s) required for the propagation of feature annotation.</text>
</comment>
<dbReference type="GO" id="GO:0008381">
    <property type="term" value="F:mechanosensitive monoatomic ion channel activity"/>
    <property type="evidence" value="ECO:0007669"/>
    <property type="project" value="InterPro"/>
</dbReference>
<dbReference type="PANTHER" id="PTHR30221">
    <property type="entry name" value="SMALL-CONDUCTANCE MECHANOSENSITIVE CHANNEL"/>
    <property type="match status" value="1"/>
</dbReference>
<evidence type="ECO:0000256" key="6">
    <source>
        <dbReference type="ARBA" id="ARBA00023136"/>
    </source>
</evidence>
<dbReference type="InterPro" id="IPR045275">
    <property type="entry name" value="MscS_archaea/bacteria_type"/>
</dbReference>
<dbReference type="Gene3D" id="2.30.30.60">
    <property type="match status" value="1"/>
</dbReference>
<comment type="function">
    <text evidence="7">Mechanosensitive channel that participates in the regulation of osmotic pressure changes within the cell, opening in response to stretch forces in the membrane lipid bilayer, without the need for other proteins. Contributes to normal resistance to hypoosmotic shock. Forms an ion channel of 1.0 nanosiemens conductance with a slight preference for anions.</text>
</comment>
<dbReference type="InterPro" id="IPR011066">
    <property type="entry name" value="MscS_channel_C_sf"/>
</dbReference>
<evidence type="ECO:0000259" key="8">
    <source>
        <dbReference type="Pfam" id="PF00924"/>
    </source>
</evidence>
<proteinExistence type="inferred from homology"/>
<dbReference type="RefSeq" id="WP_136866333.1">
    <property type="nucleotide sequence ID" value="NZ_CP046415.1"/>
</dbReference>
<dbReference type="EMBL" id="CP046415">
    <property type="protein sequence ID" value="QGT78908.1"/>
    <property type="molecule type" value="Genomic_DNA"/>
</dbReference>
<evidence type="ECO:0000256" key="5">
    <source>
        <dbReference type="ARBA" id="ARBA00022989"/>
    </source>
</evidence>
<evidence type="ECO:0000256" key="3">
    <source>
        <dbReference type="ARBA" id="ARBA00022475"/>
    </source>
</evidence>
<dbReference type="InterPro" id="IPR006685">
    <property type="entry name" value="MscS_channel_2nd"/>
</dbReference>
<feature type="domain" description="Mechanosensitive ion channel MscS C-terminal" evidence="9">
    <location>
        <begin position="175"/>
        <end position="255"/>
    </location>
</feature>
<evidence type="ECO:0000259" key="9">
    <source>
        <dbReference type="Pfam" id="PF21082"/>
    </source>
</evidence>
<keyword evidence="5 7" id="KW-1133">Transmembrane helix</keyword>
<reference evidence="10 11" key="1">
    <citation type="submission" date="2019-11" db="EMBL/GenBank/DDBJ databases">
        <authorList>
            <person name="Zhang J."/>
            <person name="Sun C."/>
        </authorList>
    </citation>
    <scope>NUCLEOTIDE SEQUENCE [LARGE SCALE GENOMIC DNA]</scope>
    <source>
        <strain evidence="11">sp2</strain>
    </source>
</reference>
<comment type="similarity">
    <text evidence="2 7">Belongs to the MscS (TC 1.A.23) family.</text>
</comment>
<dbReference type="AlphaFoldDB" id="A0A6I6D1Z0"/>
<dbReference type="InterPro" id="IPR010920">
    <property type="entry name" value="LSM_dom_sf"/>
</dbReference>
<evidence type="ECO:0000256" key="1">
    <source>
        <dbReference type="ARBA" id="ARBA00004651"/>
    </source>
</evidence>
<keyword evidence="7" id="KW-0406">Ion transport</keyword>
<feature type="transmembrane region" description="Helical" evidence="7">
    <location>
        <begin position="52"/>
        <end position="74"/>
    </location>
</feature>
<dbReference type="Pfam" id="PF00924">
    <property type="entry name" value="MS_channel_2nd"/>
    <property type="match status" value="1"/>
</dbReference>
<gene>
    <name evidence="10" type="ORF">GM160_08375</name>
</gene>
<keyword evidence="6 7" id="KW-0472">Membrane</keyword>
<keyword evidence="3" id="KW-1003">Cell membrane</keyword>
<name>A0A6I6D1Z0_9GAMM</name>
<organism evidence="10 11">
    <name type="scientific">Guyparkeria halophila</name>
    <dbReference type="NCBI Taxonomy" id="47960"/>
    <lineage>
        <taxon>Bacteria</taxon>
        <taxon>Pseudomonadati</taxon>
        <taxon>Pseudomonadota</taxon>
        <taxon>Gammaproteobacteria</taxon>
        <taxon>Chromatiales</taxon>
        <taxon>Thioalkalibacteraceae</taxon>
        <taxon>Guyparkeria</taxon>
    </lineage>
</organism>
<dbReference type="GO" id="GO:0005886">
    <property type="term" value="C:plasma membrane"/>
    <property type="evidence" value="ECO:0007669"/>
    <property type="project" value="UniProtKB-SubCell"/>
</dbReference>
<feature type="domain" description="Mechanosensitive ion channel MscS" evidence="8">
    <location>
        <begin position="100"/>
        <end position="166"/>
    </location>
</feature>
<sequence>MEEAGFFSLYVLPWIIKILIAAAIAVGGYFIAKMGSPWLAKLLGRTGLDQMLVGFVVALARAAFLLFVAIAALSQLGLDTTSLVALVAGAGIAVGLALKDSLANFAAGVMVLIFRPFKAGDFIISGGLMGTVNEIGIFHTRMNTPDNVELIVPNGQLYASAITNYSVRDTRRLDLAIGIDYADDIAKAKELIMQVFEKDDRVLKDPAPAVLVDQFGASSVDLLVRPWIRSADMPHIKSDLQQQIKETFDANGITIPFPQMVISSAEEGAGDDKLTKS</sequence>
<keyword evidence="4 7" id="KW-0812">Transmembrane</keyword>
<keyword evidence="7" id="KW-0813">Transport</keyword>
<evidence type="ECO:0000256" key="7">
    <source>
        <dbReference type="RuleBase" id="RU369025"/>
    </source>
</evidence>
<dbReference type="SUPFAM" id="SSF50182">
    <property type="entry name" value="Sm-like ribonucleoproteins"/>
    <property type="match status" value="1"/>
</dbReference>
<dbReference type="PANTHER" id="PTHR30221:SF1">
    <property type="entry name" value="SMALL-CONDUCTANCE MECHANOSENSITIVE CHANNEL"/>
    <property type="match status" value="1"/>
</dbReference>
<evidence type="ECO:0000313" key="10">
    <source>
        <dbReference type="EMBL" id="QGT78908.1"/>
    </source>
</evidence>
<dbReference type="InterPro" id="IPR008910">
    <property type="entry name" value="MSC_TM_helix"/>
</dbReference>
<keyword evidence="7" id="KW-0997">Cell inner membrane</keyword>
<dbReference type="Proteomes" id="UP000427716">
    <property type="component" value="Chromosome"/>
</dbReference>
<dbReference type="Pfam" id="PF05552">
    <property type="entry name" value="MS_channel_1st_1"/>
    <property type="match status" value="1"/>
</dbReference>